<dbReference type="Gene3D" id="3.30.160.60">
    <property type="entry name" value="Classic Zinc Finger"/>
    <property type="match status" value="2"/>
</dbReference>
<protein>
    <recommendedName>
        <fullName evidence="2">C2H2-type domain-containing protein</fullName>
    </recommendedName>
</protein>
<gene>
    <name evidence="3" type="ORF">MEUPH1_LOCUS24309</name>
</gene>
<dbReference type="Pfam" id="PF00096">
    <property type="entry name" value="zf-C2H2"/>
    <property type="match status" value="2"/>
</dbReference>
<dbReference type="InterPro" id="IPR036236">
    <property type="entry name" value="Znf_C2H2_sf"/>
</dbReference>
<reference evidence="3 4" key="1">
    <citation type="submission" date="2023-01" db="EMBL/GenBank/DDBJ databases">
        <authorList>
            <person name="Whitehead M."/>
        </authorList>
    </citation>
    <scope>NUCLEOTIDE SEQUENCE [LARGE SCALE GENOMIC DNA]</scope>
</reference>
<dbReference type="InterPro" id="IPR013087">
    <property type="entry name" value="Znf_C2H2_type"/>
</dbReference>
<evidence type="ECO:0000259" key="2">
    <source>
        <dbReference type="PROSITE" id="PS50157"/>
    </source>
</evidence>
<feature type="domain" description="C2H2-type" evidence="2">
    <location>
        <begin position="2"/>
        <end position="29"/>
    </location>
</feature>
<dbReference type="PROSITE" id="PS50157">
    <property type="entry name" value="ZINC_FINGER_C2H2_2"/>
    <property type="match status" value="2"/>
</dbReference>
<dbReference type="AlphaFoldDB" id="A0AAV0XNB9"/>
<dbReference type="Proteomes" id="UP001160148">
    <property type="component" value="Unassembled WGS sequence"/>
</dbReference>
<dbReference type="SMART" id="SM00355">
    <property type="entry name" value="ZnF_C2H2"/>
    <property type="match status" value="2"/>
</dbReference>
<keyword evidence="1" id="KW-0862">Zinc</keyword>
<organism evidence="3 4">
    <name type="scientific">Macrosiphum euphorbiae</name>
    <name type="common">potato aphid</name>
    <dbReference type="NCBI Taxonomy" id="13131"/>
    <lineage>
        <taxon>Eukaryota</taxon>
        <taxon>Metazoa</taxon>
        <taxon>Ecdysozoa</taxon>
        <taxon>Arthropoda</taxon>
        <taxon>Hexapoda</taxon>
        <taxon>Insecta</taxon>
        <taxon>Pterygota</taxon>
        <taxon>Neoptera</taxon>
        <taxon>Paraneoptera</taxon>
        <taxon>Hemiptera</taxon>
        <taxon>Sternorrhyncha</taxon>
        <taxon>Aphidomorpha</taxon>
        <taxon>Aphidoidea</taxon>
        <taxon>Aphididae</taxon>
        <taxon>Macrosiphini</taxon>
        <taxon>Macrosiphum</taxon>
    </lineage>
</organism>
<keyword evidence="1" id="KW-0863">Zinc-finger</keyword>
<sequence>MFDCITCGKVYTHNRGLNRHSKIHDGSTTSCGLCAKVFTQQSNLSRHAKNVHKAARLHTNDHRNAVRIGSAMDRPTVKD</sequence>
<feature type="domain" description="C2H2-type" evidence="2">
    <location>
        <begin position="29"/>
        <end position="57"/>
    </location>
</feature>
<dbReference type="EMBL" id="CARXXK010000228">
    <property type="protein sequence ID" value="CAI6370159.1"/>
    <property type="molecule type" value="Genomic_DNA"/>
</dbReference>
<name>A0AAV0XNB9_9HEMI</name>
<comment type="caution">
    <text evidence="3">The sequence shown here is derived from an EMBL/GenBank/DDBJ whole genome shotgun (WGS) entry which is preliminary data.</text>
</comment>
<evidence type="ECO:0000313" key="3">
    <source>
        <dbReference type="EMBL" id="CAI6370159.1"/>
    </source>
</evidence>
<accession>A0AAV0XNB9</accession>
<dbReference type="GO" id="GO:0008270">
    <property type="term" value="F:zinc ion binding"/>
    <property type="evidence" value="ECO:0007669"/>
    <property type="project" value="UniProtKB-KW"/>
</dbReference>
<proteinExistence type="predicted"/>
<evidence type="ECO:0000256" key="1">
    <source>
        <dbReference type="PROSITE-ProRule" id="PRU00042"/>
    </source>
</evidence>
<keyword evidence="1" id="KW-0479">Metal-binding</keyword>
<dbReference type="SUPFAM" id="SSF57667">
    <property type="entry name" value="beta-beta-alpha zinc fingers"/>
    <property type="match status" value="1"/>
</dbReference>
<dbReference type="PROSITE" id="PS00028">
    <property type="entry name" value="ZINC_FINGER_C2H2_1"/>
    <property type="match status" value="2"/>
</dbReference>
<keyword evidence="4" id="KW-1185">Reference proteome</keyword>
<evidence type="ECO:0000313" key="4">
    <source>
        <dbReference type="Proteomes" id="UP001160148"/>
    </source>
</evidence>